<organism evidence="1 2">
    <name type="scientific">Halosimplex rubrum</name>
    <dbReference type="NCBI Taxonomy" id="869889"/>
    <lineage>
        <taxon>Archaea</taxon>
        <taxon>Methanobacteriati</taxon>
        <taxon>Methanobacteriota</taxon>
        <taxon>Stenosarchaea group</taxon>
        <taxon>Halobacteria</taxon>
        <taxon>Halobacteriales</taxon>
        <taxon>Haloarculaceae</taxon>
        <taxon>Halosimplex</taxon>
    </lineage>
</organism>
<sequence>MIHGWLHDRLLADRPKRVHECRRCGEAVDAGCERCPTCGHGGIATYEVG</sequence>
<dbReference type="OrthoDB" id="295069at2157"/>
<evidence type="ECO:0000313" key="2">
    <source>
        <dbReference type="Proteomes" id="UP000509667"/>
    </source>
</evidence>
<gene>
    <name evidence="1" type="ORF">HZS55_07990</name>
</gene>
<dbReference type="KEGG" id="hrr:HZS55_07990"/>
<name>A0A7D5TCD6_9EURY</name>
<evidence type="ECO:0008006" key="3">
    <source>
        <dbReference type="Google" id="ProtNLM"/>
    </source>
</evidence>
<keyword evidence="2" id="KW-1185">Reference proteome</keyword>
<protein>
    <recommendedName>
        <fullName evidence="3">Rubrerythrin-like domain-containing protein</fullName>
    </recommendedName>
</protein>
<dbReference type="RefSeq" id="WP_179911165.1">
    <property type="nucleotide sequence ID" value="NZ_CP058910.1"/>
</dbReference>
<accession>A0A7D5TCD6</accession>
<proteinExistence type="predicted"/>
<dbReference type="AlphaFoldDB" id="A0A7D5TCD6"/>
<dbReference type="EMBL" id="CP058910">
    <property type="protein sequence ID" value="QLH77236.1"/>
    <property type="molecule type" value="Genomic_DNA"/>
</dbReference>
<evidence type="ECO:0000313" key="1">
    <source>
        <dbReference type="EMBL" id="QLH77236.1"/>
    </source>
</evidence>
<dbReference type="GeneID" id="56077795"/>
<reference evidence="1 2" key="1">
    <citation type="submission" date="2020-07" db="EMBL/GenBank/DDBJ databases">
        <title>Halosimplex pelagicum sp. nov. and Halosimplex rubrum sp. nov., isolated from salted brown alga Laminaria, and emended description of the genus Halosimplex.</title>
        <authorList>
            <person name="Cui H."/>
        </authorList>
    </citation>
    <scope>NUCLEOTIDE SEQUENCE [LARGE SCALE GENOMIC DNA]</scope>
    <source>
        <strain evidence="1 2">R27</strain>
    </source>
</reference>
<dbReference type="Proteomes" id="UP000509667">
    <property type="component" value="Chromosome"/>
</dbReference>